<name>A0A172YBY0_9GAMM</name>
<evidence type="ECO:0000256" key="9">
    <source>
        <dbReference type="ARBA" id="ARBA00023027"/>
    </source>
</evidence>
<dbReference type="Proteomes" id="UP000077875">
    <property type="component" value="Chromosome"/>
</dbReference>
<comment type="similarity">
    <text evidence="3 12">Belongs to the complex I subunit 4L family.</text>
</comment>
<organism evidence="13 14">
    <name type="scientific">Halotalea alkalilenta</name>
    <dbReference type="NCBI Taxonomy" id="376489"/>
    <lineage>
        <taxon>Bacteria</taxon>
        <taxon>Pseudomonadati</taxon>
        <taxon>Pseudomonadota</taxon>
        <taxon>Gammaproteobacteria</taxon>
        <taxon>Oceanospirillales</taxon>
        <taxon>Halomonadaceae</taxon>
        <taxon>Halotalea</taxon>
    </lineage>
</organism>
<comment type="catalytic activity">
    <reaction evidence="12">
        <text>a quinone + NADH + 5 H(+)(in) = a quinol + NAD(+) + 4 H(+)(out)</text>
        <dbReference type="Rhea" id="RHEA:57888"/>
        <dbReference type="ChEBI" id="CHEBI:15378"/>
        <dbReference type="ChEBI" id="CHEBI:24646"/>
        <dbReference type="ChEBI" id="CHEBI:57540"/>
        <dbReference type="ChEBI" id="CHEBI:57945"/>
        <dbReference type="ChEBI" id="CHEBI:132124"/>
    </reaction>
</comment>
<evidence type="ECO:0000256" key="2">
    <source>
        <dbReference type="ARBA" id="ARBA00004141"/>
    </source>
</evidence>
<keyword evidence="6 12" id="KW-0874">Quinone</keyword>
<comment type="subcellular location">
    <subcellularLocation>
        <location evidence="12">Cell membrane</location>
        <topology evidence="12">Multi-pass membrane protein</topology>
    </subcellularLocation>
    <subcellularLocation>
        <location evidence="2">Membrane</location>
        <topology evidence="2">Multi-pass membrane protein</topology>
    </subcellularLocation>
</comment>
<evidence type="ECO:0000256" key="7">
    <source>
        <dbReference type="ARBA" id="ARBA00022967"/>
    </source>
</evidence>
<gene>
    <name evidence="12" type="primary">nuoK</name>
    <name evidence="13" type="ORF">A5892_04020</name>
</gene>
<keyword evidence="9 12" id="KW-0520">NAD</keyword>
<dbReference type="EC" id="7.1.1.-" evidence="12"/>
<evidence type="ECO:0000256" key="8">
    <source>
        <dbReference type="ARBA" id="ARBA00022989"/>
    </source>
</evidence>
<evidence type="ECO:0000313" key="14">
    <source>
        <dbReference type="Proteomes" id="UP000077875"/>
    </source>
</evidence>
<dbReference type="KEGG" id="haa:A5892_04020"/>
<dbReference type="STRING" id="376489.A5892_04020"/>
<dbReference type="FunFam" id="1.10.287.3510:FF:000001">
    <property type="entry name" value="NADH-quinone oxidoreductase subunit K"/>
    <property type="match status" value="1"/>
</dbReference>
<dbReference type="GO" id="GO:0048038">
    <property type="term" value="F:quinone binding"/>
    <property type="evidence" value="ECO:0007669"/>
    <property type="project" value="UniProtKB-KW"/>
</dbReference>
<evidence type="ECO:0000256" key="3">
    <source>
        <dbReference type="ARBA" id="ARBA00010519"/>
    </source>
</evidence>
<keyword evidence="10 12" id="KW-0830">Ubiquinone</keyword>
<evidence type="ECO:0000256" key="6">
    <source>
        <dbReference type="ARBA" id="ARBA00022719"/>
    </source>
</evidence>
<keyword evidence="8 12" id="KW-1133">Transmembrane helix</keyword>
<evidence type="ECO:0000256" key="4">
    <source>
        <dbReference type="ARBA" id="ARBA00022448"/>
    </source>
</evidence>
<keyword evidence="7 12" id="KW-1278">Translocase</keyword>
<sequence length="106" mass="11168">MSSISASIPMEHGLILALILFVIGAAGLLVRRNMVFVLMCLEIMMNAAALAFVVAGAAWGQPDGQVMFILIITLAAAEASIGLALLIQLHRRFKTVDVDAVSGMKG</sequence>
<dbReference type="Pfam" id="PF00420">
    <property type="entry name" value="Oxidored_q2"/>
    <property type="match status" value="1"/>
</dbReference>
<dbReference type="GO" id="GO:0005886">
    <property type="term" value="C:plasma membrane"/>
    <property type="evidence" value="ECO:0007669"/>
    <property type="project" value="UniProtKB-SubCell"/>
</dbReference>
<dbReference type="RefSeq" id="WP_064121708.1">
    <property type="nucleotide sequence ID" value="NZ_CP015243.1"/>
</dbReference>
<dbReference type="NCBIfam" id="NF004319">
    <property type="entry name" value="PRK05715.1-1"/>
    <property type="match status" value="1"/>
</dbReference>
<evidence type="ECO:0000313" key="13">
    <source>
        <dbReference type="EMBL" id="ANF56737.1"/>
    </source>
</evidence>
<dbReference type="Gene3D" id="1.10.287.3510">
    <property type="match status" value="1"/>
</dbReference>
<dbReference type="NCBIfam" id="NF004320">
    <property type="entry name" value="PRK05715.1-2"/>
    <property type="match status" value="1"/>
</dbReference>
<evidence type="ECO:0000256" key="10">
    <source>
        <dbReference type="ARBA" id="ARBA00023075"/>
    </source>
</evidence>
<accession>A0A172YBY0</accession>
<dbReference type="AlphaFoldDB" id="A0A172YBY0"/>
<evidence type="ECO:0000256" key="5">
    <source>
        <dbReference type="ARBA" id="ARBA00022692"/>
    </source>
</evidence>
<dbReference type="InterPro" id="IPR001133">
    <property type="entry name" value="NADH_UbQ_OxRdtase_chain4L/K"/>
</dbReference>
<evidence type="ECO:0000256" key="11">
    <source>
        <dbReference type="ARBA" id="ARBA00023136"/>
    </source>
</evidence>
<dbReference type="InterPro" id="IPR039428">
    <property type="entry name" value="NUOK/Mnh_C1-like"/>
</dbReference>
<feature type="transmembrane region" description="Helical" evidence="12">
    <location>
        <begin position="12"/>
        <end position="30"/>
    </location>
</feature>
<keyword evidence="4 12" id="KW-0813">Transport</keyword>
<reference evidence="13 14" key="1">
    <citation type="submission" date="2016-04" db="EMBL/GenBank/DDBJ databases">
        <title>Complete Genome Sequence of Halotalea alkalilenta IHB B 13600.</title>
        <authorList>
            <person name="Swarnkar M.K."/>
            <person name="Sharma A."/>
            <person name="Kaushal K."/>
            <person name="Soni R."/>
            <person name="Rana S."/>
            <person name="Singh A.K."/>
            <person name="Gulati A."/>
        </authorList>
    </citation>
    <scope>NUCLEOTIDE SEQUENCE [LARGE SCALE GENOMIC DNA]</scope>
    <source>
        <strain evidence="13 14">IHB B 13600</strain>
    </source>
</reference>
<keyword evidence="11 12" id="KW-0472">Membrane</keyword>
<dbReference type="EMBL" id="CP015243">
    <property type="protein sequence ID" value="ANF56737.1"/>
    <property type="molecule type" value="Genomic_DNA"/>
</dbReference>
<protein>
    <recommendedName>
        <fullName evidence="12">NADH-quinone oxidoreductase subunit K</fullName>
        <ecNumber evidence="12">7.1.1.-</ecNumber>
    </recommendedName>
    <alternativeName>
        <fullName evidence="12">NADH dehydrogenase I subunit K</fullName>
    </alternativeName>
    <alternativeName>
        <fullName evidence="12">NDH-1 subunit K</fullName>
    </alternativeName>
</protein>
<comment type="function">
    <text evidence="1 12">NDH-1 shuttles electrons from NADH, via FMN and iron-sulfur (Fe-S) centers, to quinones in the respiratory chain. The immediate electron acceptor for the enzyme in this species is believed to be ubiquinone. Couples the redox reaction to proton translocation (for every two electrons transferred, four hydrogen ions are translocated across the cytoplasmic membrane), and thus conserves the redox energy in a proton gradient.</text>
</comment>
<feature type="transmembrane region" description="Helical" evidence="12">
    <location>
        <begin position="37"/>
        <end position="60"/>
    </location>
</feature>
<proteinExistence type="inferred from homology"/>
<dbReference type="GO" id="GO:0042773">
    <property type="term" value="P:ATP synthesis coupled electron transport"/>
    <property type="evidence" value="ECO:0007669"/>
    <property type="project" value="InterPro"/>
</dbReference>
<comment type="subunit">
    <text evidence="12">NDH-1 is composed of 14 different subunits. Subunits NuoA, H, J, K, L, M, N constitute the membrane sector of the complex.</text>
</comment>
<dbReference type="HAMAP" id="MF_01456">
    <property type="entry name" value="NDH1_NuoK"/>
    <property type="match status" value="1"/>
</dbReference>
<keyword evidence="5 12" id="KW-0812">Transmembrane</keyword>
<evidence type="ECO:0000256" key="1">
    <source>
        <dbReference type="ARBA" id="ARBA00002378"/>
    </source>
</evidence>
<feature type="transmembrane region" description="Helical" evidence="12">
    <location>
        <begin position="66"/>
        <end position="87"/>
    </location>
</feature>
<evidence type="ECO:0000256" key="12">
    <source>
        <dbReference type="HAMAP-Rule" id="MF_01456"/>
    </source>
</evidence>
<keyword evidence="12" id="KW-1003">Cell membrane</keyword>
<dbReference type="GO" id="GO:0030964">
    <property type="term" value="C:NADH dehydrogenase complex"/>
    <property type="evidence" value="ECO:0007669"/>
    <property type="project" value="TreeGrafter"/>
</dbReference>
<dbReference type="PANTHER" id="PTHR11434:SF16">
    <property type="entry name" value="NADH-UBIQUINONE OXIDOREDUCTASE CHAIN 4L"/>
    <property type="match status" value="1"/>
</dbReference>
<keyword evidence="14" id="KW-1185">Reference proteome</keyword>
<dbReference type="PANTHER" id="PTHR11434">
    <property type="entry name" value="NADH-UBIQUINONE OXIDOREDUCTASE SUBUNIT ND4L"/>
    <property type="match status" value="1"/>
</dbReference>
<dbReference type="GO" id="GO:0050136">
    <property type="term" value="F:NADH dehydrogenase (quinone) (non-electrogenic) activity"/>
    <property type="evidence" value="ECO:0007669"/>
    <property type="project" value="UniProtKB-UniRule"/>
</dbReference>